<dbReference type="EMBL" id="KZ819287">
    <property type="protein sequence ID" value="PWN99671.1"/>
    <property type="molecule type" value="Genomic_DNA"/>
</dbReference>
<dbReference type="GO" id="GO:0030686">
    <property type="term" value="C:90S preribosome"/>
    <property type="evidence" value="ECO:0007669"/>
    <property type="project" value="InterPro"/>
</dbReference>
<dbReference type="InterPro" id="IPR036322">
    <property type="entry name" value="WD40_repeat_dom_sf"/>
</dbReference>
<dbReference type="Pfam" id="PF00400">
    <property type="entry name" value="WD40"/>
    <property type="match status" value="1"/>
</dbReference>
<dbReference type="STRING" id="58919.A0A316ZDR8"/>
<dbReference type="GO" id="GO:0000462">
    <property type="term" value="P:maturation of SSU-rRNA from tricistronic rRNA transcript (SSU-rRNA, 5.8S rRNA, LSU-rRNA)"/>
    <property type="evidence" value="ECO:0007669"/>
    <property type="project" value="InterPro"/>
</dbReference>
<feature type="compositionally biased region" description="Polar residues" evidence="1">
    <location>
        <begin position="469"/>
        <end position="478"/>
    </location>
</feature>
<evidence type="ECO:0008006" key="4">
    <source>
        <dbReference type="Google" id="ProtNLM"/>
    </source>
</evidence>
<sequence length="941" mass="98993">MSLSAPAPAPAAAVHRLRFVDWTPARISALAVAPGAPAQRGLLAVGRDDGSVELCVWTQEQGQAKGWVVDTTLVGAAGSKIDSLAFVLTPSAPTAAGHAAAPIPRLFSTSGGAGLTEHFLPAHLLSHVSLSGSRSAPPAVPRSSSTSRTLASGGGAIWSMAASPLGRYLALGCEDGVVRIVDVCEGRFELLAPSRAARRQGDGSLRGIVARCDRAKTRVVSLAWGPPRRVVTQVKPTKKAKGDDSSDEESSSDDEEEDAEQWEESFLVGGTSSSLALQWDLQTGRVAARLNVERSRAEHTVVWATLALPSGVIVLADSLGKVTFYDGRTHVALPGASFANHARGADVLCLAAGPDGKSVYAGSVDTKVSEYALVGEGNSQRWIHTTTRKLHAHDVRTLALSPSLDLAAAVKGEKRQGNEVAHMLPILVSGGNDFSLVLTPASAPSALSLRGNDSRRKRGASNVVPAQQGEANPISTNPLTSFAETTQRRLSYMPATARGSALSGGGAVVSAAGRRWLALRRERSVGIWALPARAEVAAPVEEAAAQTEQQAWRKVLEMEMRCKSNLVALAISADGKWLAVGDLYETKLFALRAHGEGEELTLEPRRQRSLGAAIASGSGASQKGASAPGASALAFTPDSSRLVLASYPGSFLHIIELPAGANDECRLLQSFGQHRSGASSSSRATAGRVNGHAAADSDEESSSEDVAPSSSTKRSSFARIDLLAISGDSQYLLSVDSERRIHTFNLDVLSAHRTLPSPALVPSAAVFAPAQGRGAAHVALVLPSNNVLLYDVESARAVHAELNAALTPSIGRLRDHAIGASWLPTTPSQARTLVLWGATWLCTARLLDTTPITNGTTPKKRRSTTEEAPVATQEWSVKVTHRYQPLLFVDALQRAAGALSMDAAQGQQDEYCAELVVVERPFFALARSLPPAFKRAVKYGS</sequence>
<dbReference type="InterPro" id="IPR046351">
    <property type="entry name" value="UTP4"/>
</dbReference>
<evidence type="ECO:0000313" key="3">
    <source>
        <dbReference type="Proteomes" id="UP000245946"/>
    </source>
</evidence>
<reference evidence="2 3" key="1">
    <citation type="journal article" date="2018" name="Mol. Biol. Evol.">
        <title>Broad Genomic Sampling Reveals a Smut Pathogenic Ancestry of the Fungal Clade Ustilaginomycotina.</title>
        <authorList>
            <person name="Kijpornyongpan T."/>
            <person name="Mondo S.J."/>
            <person name="Barry K."/>
            <person name="Sandor L."/>
            <person name="Lee J."/>
            <person name="Lipzen A."/>
            <person name="Pangilinan J."/>
            <person name="LaButti K."/>
            <person name="Hainaut M."/>
            <person name="Henrissat B."/>
            <person name="Grigoriev I.V."/>
            <person name="Spatafora J.W."/>
            <person name="Aime M.C."/>
        </authorList>
    </citation>
    <scope>NUCLEOTIDE SEQUENCE [LARGE SCALE GENOMIC DNA]</scope>
    <source>
        <strain evidence="2 3">MCA 4186</strain>
    </source>
</reference>
<dbReference type="OrthoDB" id="8883818at2759"/>
<dbReference type="Gene3D" id="2.130.10.10">
    <property type="entry name" value="YVTN repeat-like/Quinoprotein amine dehydrogenase"/>
    <property type="match status" value="3"/>
</dbReference>
<feature type="compositionally biased region" description="Acidic residues" evidence="1">
    <location>
        <begin position="245"/>
        <end position="263"/>
    </location>
</feature>
<feature type="region of interest" description="Disordered" evidence="1">
    <location>
        <begin position="675"/>
        <end position="711"/>
    </location>
</feature>
<dbReference type="GO" id="GO:0034455">
    <property type="term" value="C:t-UTP complex"/>
    <property type="evidence" value="ECO:0007669"/>
    <property type="project" value="TreeGrafter"/>
</dbReference>
<feature type="compositionally biased region" description="Low complexity" evidence="1">
    <location>
        <begin position="675"/>
        <end position="688"/>
    </location>
</feature>
<dbReference type="PANTHER" id="PTHR44163">
    <property type="entry name" value="U3 SMALL NUCLEOLAR RNA-ASSOCIATED PROTEIN 4 HOMOLOG"/>
    <property type="match status" value="1"/>
</dbReference>
<dbReference type="Proteomes" id="UP000245946">
    <property type="component" value="Unassembled WGS sequence"/>
</dbReference>
<dbReference type="GeneID" id="37267061"/>
<dbReference type="GO" id="GO:0032040">
    <property type="term" value="C:small-subunit processome"/>
    <property type="evidence" value="ECO:0007669"/>
    <property type="project" value="TreeGrafter"/>
</dbReference>
<evidence type="ECO:0000256" key="1">
    <source>
        <dbReference type="SAM" id="MobiDB-lite"/>
    </source>
</evidence>
<dbReference type="AlphaFoldDB" id="A0A316ZDR8"/>
<dbReference type="RefSeq" id="XP_025599950.1">
    <property type="nucleotide sequence ID" value="XM_025739515.1"/>
</dbReference>
<dbReference type="SUPFAM" id="SSF50978">
    <property type="entry name" value="WD40 repeat-like"/>
    <property type="match status" value="2"/>
</dbReference>
<dbReference type="GO" id="GO:0003723">
    <property type="term" value="F:RNA binding"/>
    <property type="evidence" value="ECO:0007669"/>
    <property type="project" value="TreeGrafter"/>
</dbReference>
<accession>A0A316ZDR8</accession>
<proteinExistence type="predicted"/>
<dbReference type="SMART" id="SM00320">
    <property type="entry name" value="WD40"/>
    <property type="match status" value="3"/>
</dbReference>
<organism evidence="2 3">
    <name type="scientific">Tilletiopsis washingtonensis</name>
    <dbReference type="NCBI Taxonomy" id="58919"/>
    <lineage>
        <taxon>Eukaryota</taxon>
        <taxon>Fungi</taxon>
        <taxon>Dikarya</taxon>
        <taxon>Basidiomycota</taxon>
        <taxon>Ustilaginomycotina</taxon>
        <taxon>Exobasidiomycetes</taxon>
        <taxon>Entylomatales</taxon>
        <taxon>Entylomatales incertae sedis</taxon>
        <taxon>Tilletiopsis</taxon>
    </lineage>
</organism>
<feature type="region of interest" description="Disordered" evidence="1">
    <location>
        <begin position="231"/>
        <end position="263"/>
    </location>
</feature>
<dbReference type="InterPro" id="IPR015943">
    <property type="entry name" value="WD40/YVTN_repeat-like_dom_sf"/>
</dbReference>
<name>A0A316ZDR8_9BASI</name>
<dbReference type="InterPro" id="IPR001680">
    <property type="entry name" value="WD40_rpt"/>
</dbReference>
<protein>
    <recommendedName>
        <fullName evidence="4">WD40 repeat-like protein</fullName>
    </recommendedName>
</protein>
<keyword evidence="3" id="KW-1185">Reference proteome</keyword>
<gene>
    <name evidence="2" type="ORF">FA09DRAFT_214924</name>
</gene>
<dbReference type="PANTHER" id="PTHR44163:SF1">
    <property type="entry name" value="U3 SMALL NUCLEOLAR RNA-ASSOCIATED PROTEIN 4 HOMOLOG"/>
    <property type="match status" value="1"/>
</dbReference>
<evidence type="ECO:0000313" key="2">
    <source>
        <dbReference type="EMBL" id="PWN99671.1"/>
    </source>
</evidence>
<feature type="region of interest" description="Disordered" evidence="1">
    <location>
        <begin position="447"/>
        <end position="478"/>
    </location>
</feature>